<keyword evidence="2" id="KW-1185">Reference proteome</keyword>
<name>A0AAD3DXJ3_9CHLO</name>
<dbReference type="EMBL" id="BMAR01000019">
    <property type="protein sequence ID" value="GFR47626.1"/>
    <property type="molecule type" value="Genomic_DNA"/>
</dbReference>
<accession>A0AAD3DXJ3</accession>
<reference evidence="1 2" key="1">
    <citation type="journal article" date="2021" name="Sci. Rep.">
        <title>Genome sequencing of the multicellular alga Astrephomene provides insights into convergent evolution of germ-soma differentiation.</title>
        <authorList>
            <person name="Yamashita S."/>
            <person name="Yamamoto K."/>
            <person name="Matsuzaki R."/>
            <person name="Suzuki S."/>
            <person name="Yamaguchi H."/>
            <person name="Hirooka S."/>
            <person name="Minakuchi Y."/>
            <person name="Miyagishima S."/>
            <person name="Kawachi M."/>
            <person name="Toyoda A."/>
            <person name="Nozaki H."/>
        </authorList>
    </citation>
    <scope>NUCLEOTIDE SEQUENCE [LARGE SCALE GENOMIC DNA]</scope>
    <source>
        <strain evidence="1 2">NIES-4017</strain>
    </source>
</reference>
<evidence type="ECO:0000313" key="2">
    <source>
        <dbReference type="Proteomes" id="UP001054857"/>
    </source>
</evidence>
<organism evidence="1 2">
    <name type="scientific">Astrephomene gubernaculifera</name>
    <dbReference type="NCBI Taxonomy" id="47775"/>
    <lineage>
        <taxon>Eukaryota</taxon>
        <taxon>Viridiplantae</taxon>
        <taxon>Chlorophyta</taxon>
        <taxon>core chlorophytes</taxon>
        <taxon>Chlorophyceae</taxon>
        <taxon>CS clade</taxon>
        <taxon>Chlamydomonadales</taxon>
        <taxon>Astrephomenaceae</taxon>
        <taxon>Astrephomene</taxon>
    </lineage>
</organism>
<dbReference type="Proteomes" id="UP001054857">
    <property type="component" value="Unassembled WGS sequence"/>
</dbReference>
<evidence type="ECO:0000313" key="1">
    <source>
        <dbReference type="EMBL" id="GFR47626.1"/>
    </source>
</evidence>
<protein>
    <submittedName>
        <fullName evidence="1">Uncharacterized protein</fullName>
    </submittedName>
</protein>
<dbReference type="AlphaFoldDB" id="A0AAD3DXJ3"/>
<gene>
    <name evidence="1" type="ORF">Agub_g9365</name>
</gene>
<comment type="caution">
    <text evidence="1">The sequence shown here is derived from an EMBL/GenBank/DDBJ whole genome shotgun (WGS) entry which is preliminary data.</text>
</comment>
<proteinExistence type="predicted"/>
<sequence>MVYTALTGNQTELYPRIKGQYTTTNQHFHDSPTSKEPKKTSTFGKLYEHSPYFMDRKLDPIPASRSATVGGGATSVKVTGQAVPPLTWSGNFTPAYAGNGTFELNNGLSYSYKSSKPVKLVPYNDLQKTEYQDHYNRTAVASEHPRWVSGRAPYSVEYKSTGRFNGSG</sequence>